<dbReference type="SMART" id="SM01040">
    <property type="entry name" value="Bro-N"/>
    <property type="match status" value="1"/>
</dbReference>
<dbReference type="OrthoDB" id="9808959at2"/>
<dbReference type="InterPro" id="IPR003497">
    <property type="entry name" value="BRO_N_domain"/>
</dbReference>
<accession>A0A286H281</accession>
<dbReference type="PROSITE" id="PS51750">
    <property type="entry name" value="BRO_N"/>
    <property type="match status" value="1"/>
</dbReference>
<name>A0A286H281_9PROT</name>
<evidence type="ECO:0000313" key="3">
    <source>
        <dbReference type="Proteomes" id="UP000219621"/>
    </source>
</evidence>
<keyword evidence="3" id="KW-1185">Reference proteome</keyword>
<gene>
    <name evidence="2" type="ORF">SAMN05421508_1311</name>
</gene>
<feature type="domain" description="Bro-N" evidence="1">
    <location>
        <begin position="1"/>
        <end position="63"/>
    </location>
</feature>
<evidence type="ECO:0000313" key="2">
    <source>
        <dbReference type="EMBL" id="SOE01898.1"/>
    </source>
</evidence>
<protein>
    <submittedName>
        <fullName evidence="2">BRO family, N-terminal domain</fullName>
    </submittedName>
</protein>
<proteinExistence type="predicted"/>
<dbReference type="EMBL" id="OCNJ01000031">
    <property type="protein sequence ID" value="SOE01898.1"/>
    <property type="molecule type" value="Genomic_DNA"/>
</dbReference>
<reference evidence="2 3" key="1">
    <citation type="submission" date="2017-09" db="EMBL/GenBank/DDBJ databases">
        <authorList>
            <person name="Ehlers B."/>
            <person name="Leendertz F.H."/>
        </authorList>
    </citation>
    <scope>NUCLEOTIDE SEQUENCE [LARGE SCALE GENOMIC DNA]</scope>
    <source>
        <strain evidence="2 3">USBA 140</strain>
    </source>
</reference>
<organism evidence="2 3">
    <name type="scientific">Caenispirillum bisanense</name>
    <dbReference type="NCBI Taxonomy" id="414052"/>
    <lineage>
        <taxon>Bacteria</taxon>
        <taxon>Pseudomonadati</taxon>
        <taxon>Pseudomonadota</taxon>
        <taxon>Alphaproteobacteria</taxon>
        <taxon>Rhodospirillales</taxon>
        <taxon>Novispirillaceae</taxon>
        <taxon>Caenispirillum</taxon>
    </lineage>
</organism>
<sequence length="164" mass="18455">MIEAHCERDRPVGVGVSPTLDPQTNVIPERDLYRLIMRSKLPAAERFEDWVVGEVLPAIRKTGRYDAAGQPAPSDQAFDVRIPFQRYERLLQDLIAKQDHIAALERKLSKVAGRDLFVKMAQAMLTTGLSDEDIAHTMEDVIGSYAPEWVAWQRRKLAEASAPS</sequence>
<evidence type="ECO:0000259" key="1">
    <source>
        <dbReference type="PROSITE" id="PS51750"/>
    </source>
</evidence>
<dbReference type="AlphaFoldDB" id="A0A286H281"/>
<dbReference type="Pfam" id="PF02498">
    <property type="entry name" value="Bro-N"/>
    <property type="match status" value="1"/>
</dbReference>
<dbReference type="Proteomes" id="UP000219621">
    <property type="component" value="Unassembled WGS sequence"/>
</dbReference>